<dbReference type="InterPro" id="IPR019734">
    <property type="entry name" value="TPR_rpt"/>
</dbReference>
<dbReference type="InterPro" id="IPR011990">
    <property type="entry name" value="TPR-like_helical_dom_sf"/>
</dbReference>
<dbReference type="GO" id="GO:0045842">
    <property type="term" value="P:positive regulation of mitotic metaphase/anaphase transition"/>
    <property type="evidence" value="ECO:0007669"/>
    <property type="project" value="TreeGrafter"/>
</dbReference>
<reference evidence="3" key="1">
    <citation type="submission" date="2020-05" db="EMBL/GenBank/DDBJ databases">
        <title>Phylogenomic resolution of chytrid fungi.</title>
        <authorList>
            <person name="Stajich J.E."/>
            <person name="Amses K."/>
            <person name="Simmons R."/>
            <person name="Seto K."/>
            <person name="Myers J."/>
            <person name="Bonds A."/>
            <person name="Quandt C.A."/>
            <person name="Barry K."/>
            <person name="Liu P."/>
            <person name="Grigoriev I."/>
            <person name="Longcore J.E."/>
            <person name="James T.Y."/>
        </authorList>
    </citation>
    <scope>NUCLEOTIDE SEQUENCE</scope>
    <source>
        <strain evidence="3">JEL0476</strain>
    </source>
</reference>
<keyword evidence="4" id="KW-1185">Reference proteome</keyword>
<dbReference type="GO" id="GO:0005680">
    <property type="term" value="C:anaphase-promoting complex"/>
    <property type="evidence" value="ECO:0007669"/>
    <property type="project" value="UniProtKB-ARBA"/>
</dbReference>
<dbReference type="GO" id="GO:0051301">
    <property type="term" value="P:cell division"/>
    <property type="evidence" value="ECO:0007669"/>
    <property type="project" value="TreeGrafter"/>
</dbReference>
<dbReference type="SUPFAM" id="SSF81901">
    <property type="entry name" value="HCP-like"/>
    <property type="match status" value="1"/>
</dbReference>
<gene>
    <name evidence="3" type="primary">ANAPC7</name>
    <name evidence="3" type="ORF">HK099_004958</name>
</gene>
<feature type="repeat" description="TPR" evidence="2">
    <location>
        <begin position="128"/>
        <end position="161"/>
    </location>
</feature>
<accession>A0AAD5XZW4</accession>
<dbReference type="PANTHER" id="PTHR12558:SF36">
    <property type="entry name" value="ANAPHASE-PROMOTING COMPLEX SUBUNIT 7"/>
    <property type="match status" value="1"/>
</dbReference>
<proteinExistence type="predicted"/>
<dbReference type="AlphaFoldDB" id="A0AAD5XZW4"/>
<protein>
    <submittedName>
        <fullName evidence="3">Anaphase promoting complex subunit 7</fullName>
    </submittedName>
</protein>
<organism evidence="3 4">
    <name type="scientific">Clydaea vesicula</name>
    <dbReference type="NCBI Taxonomy" id="447962"/>
    <lineage>
        <taxon>Eukaryota</taxon>
        <taxon>Fungi</taxon>
        <taxon>Fungi incertae sedis</taxon>
        <taxon>Chytridiomycota</taxon>
        <taxon>Chytridiomycota incertae sedis</taxon>
        <taxon>Chytridiomycetes</taxon>
        <taxon>Lobulomycetales</taxon>
        <taxon>Lobulomycetaceae</taxon>
        <taxon>Clydaea</taxon>
    </lineage>
</organism>
<dbReference type="PANTHER" id="PTHR12558">
    <property type="entry name" value="CELL DIVISION CYCLE 16,23,27"/>
    <property type="match status" value="1"/>
</dbReference>
<evidence type="ECO:0000313" key="3">
    <source>
        <dbReference type="EMBL" id="KAJ3218711.1"/>
    </source>
</evidence>
<dbReference type="Proteomes" id="UP001211065">
    <property type="component" value="Unassembled WGS sequence"/>
</dbReference>
<dbReference type="Pfam" id="PF12895">
    <property type="entry name" value="ANAPC3"/>
    <property type="match status" value="1"/>
</dbReference>
<evidence type="ECO:0000256" key="2">
    <source>
        <dbReference type="PROSITE-ProRule" id="PRU00339"/>
    </source>
</evidence>
<sequence length="517" mass="59024">MSLPMISNKFYNDALNLFEQKLFYSSELILGKLISGFSNLNSLEVQQNLVLKIKTLELFADCLLENKEYFRAITYYKKSIQQTKIFKQKFKLHENFLRVKAARVAIFINEYKVAATILEGITENLRSIEVLKLLAKVYEENGQTFSAINVYKKIIEMQPLAIEAQLALIRLNVSLDDILTTSNSGILIKKKIVKPDFSAFGGMVGQGEQDYDQENWTHNFLQAHQLLFCQNYTRMVRKQDPEVLDQMDYYASTIKGKGSSYVINRLAEELLKISDERPEAWLIMAKYCEIKNEIEKALYFSDKAIALNKRHVAAYHLKGSILLANQDYELSLETYKKAHHISNDIFSFIGLVESYIGLKKFSEAELFSIDCHETMKGNPLAETLRGQVLFKTKKIPESIELFRHAIAIDPKCSKAVSLLAEVYVADEKYMEAIDLLEATLENNHNSGILTLLAECYIAISNFDKAMQHLNNSAMLNQDCLKTKNLIERVEKLINGTLTEPEDMADESMVVEDTSLSP</sequence>
<dbReference type="GO" id="GO:0016567">
    <property type="term" value="P:protein ubiquitination"/>
    <property type="evidence" value="ECO:0007669"/>
    <property type="project" value="TreeGrafter"/>
</dbReference>
<dbReference type="Pfam" id="PF13181">
    <property type="entry name" value="TPR_8"/>
    <property type="match status" value="1"/>
</dbReference>
<dbReference type="SMART" id="SM00028">
    <property type="entry name" value="TPR"/>
    <property type="match status" value="7"/>
</dbReference>
<dbReference type="Gene3D" id="1.25.40.10">
    <property type="entry name" value="Tetratricopeptide repeat domain"/>
    <property type="match status" value="3"/>
</dbReference>
<evidence type="ECO:0000256" key="1">
    <source>
        <dbReference type="ARBA" id="ARBA00022803"/>
    </source>
</evidence>
<dbReference type="EMBL" id="JADGJW010000368">
    <property type="protein sequence ID" value="KAJ3218711.1"/>
    <property type="molecule type" value="Genomic_DNA"/>
</dbReference>
<name>A0AAD5XZW4_9FUNG</name>
<feature type="repeat" description="TPR" evidence="2">
    <location>
        <begin position="379"/>
        <end position="412"/>
    </location>
</feature>
<dbReference type="PROSITE" id="PS50005">
    <property type="entry name" value="TPR"/>
    <property type="match status" value="2"/>
</dbReference>
<dbReference type="SUPFAM" id="SSF48452">
    <property type="entry name" value="TPR-like"/>
    <property type="match status" value="2"/>
</dbReference>
<keyword evidence="1 2" id="KW-0802">TPR repeat</keyword>
<comment type="caution">
    <text evidence="3">The sequence shown here is derived from an EMBL/GenBank/DDBJ whole genome shotgun (WGS) entry which is preliminary data.</text>
</comment>
<evidence type="ECO:0000313" key="4">
    <source>
        <dbReference type="Proteomes" id="UP001211065"/>
    </source>
</evidence>